<dbReference type="Proteomes" id="UP000199300">
    <property type="component" value="Unassembled WGS sequence"/>
</dbReference>
<keyword evidence="1" id="KW-0812">Transmembrane</keyword>
<dbReference type="OrthoDB" id="9791488at2"/>
<organism evidence="2 3">
    <name type="scientific">Amphibacillus marinus</name>
    <dbReference type="NCBI Taxonomy" id="872970"/>
    <lineage>
        <taxon>Bacteria</taxon>
        <taxon>Bacillati</taxon>
        <taxon>Bacillota</taxon>
        <taxon>Bacilli</taxon>
        <taxon>Bacillales</taxon>
        <taxon>Bacillaceae</taxon>
        <taxon>Amphibacillus</taxon>
    </lineage>
</organism>
<accession>A0A1H8M5H7</accession>
<gene>
    <name evidence="2" type="ORF">SAMN04488134_10432</name>
</gene>
<dbReference type="AlphaFoldDB" id="A0A1H8M5H7"/>
<evidence type="ECO:0000313" key="3">
    <source>
        <dbReference type="Proteomes" id="UP000199300"/>
    </source>
</evidence>
<evidence type="ECO:0000313" key="2">
    <source>
        <dbReference type="EMBL" id="SEO12396.1"/>
    </source>
</evidence>
<feature type="transmembrane region" description="Helical" evidence="1">
    <location>
        <begin position="12"/>
        <end position="31"/>
    </location>
</feature>
<dbReference type="EMBL" id="FODJ01000004">
    <property type="protein sequence ID" value="SEO12396.1"/>
    <property type="molecule type" value="Genomic_DNA"/>
</dbReference>
<reference evidence="2 3" key="1">
    <citation type="submission" date="2016-10" db="EMBL/GenBank/DDBJ databases">
        <authorList>
            <person name="de Groot N.N."/>
        </authorList>
    </citation>
    <scope>NUCLEOTIDE SEQUENCE [LARGE SCALE GENOMIC DNA]</scope>
    <source>
        <strain evidence="2 3">CGMCC 1.10434</strain>
    </source>
</reference>
<name>A0A1H8M5H7_9BACI</name>
<dbReference type="STRING" id="872970.SAMN04488134_10432"/>
<evidence type="ECO:0000256" key="1">
    <source>
        <dbReference type="SAM" id="Phobius"/>
    </source>
</evidence>
<feature type="transmembrane region" description="Helical" evidence="1">
    <location>
        <begin position="51"/>
        <end position="69"/>
    </location>
</feature>
<keyword evidence="3" id="KW-1185">Reference proteome</keyword>
<protein>
    <submittedName>
        <fullName evidence="2">Uncharacterized protein</fullName>
    </submittedName>
</protein>
<keyword evidence="1" id="KW-1133">Transmembrane helix</keyword>
<sequence>MKLFRWIMSGIIFLIFTIICTFLLFIITQYYHERLYGRDNYLMWTFNEPYVNLYIIYIVSLSYCLVSLLKRRFRLKWLSLLNSKRKLLVAIVINATIIYGLTTNVTILTDNEIIDYHPLKPMGQRYPYHDVDKINLGASRKGHFYYRITLMNGKTINLNSVGGVKDDQHPFFIIEQLDNSLVQLLVNKQVDSKYLARAELDLAKPYSDSMWRIFNRTTTKD</sequence>
<feature type="transmembrane region" description="Helical" evidence="1">
    <location>
        <begin position="89"/>
        <end position="108"/>
    </location>
</feature>
<proteinExistence type="predicted"/>
<keyword evidence="1" id="KW-0472">Membrane</keyword>
<dbReference type="RefSeq" id="WP_091496366.1">
    <property type="nucleotide sequence ID" value="NZ_FODJ01000004.1"/>
</dbReference>